<organism evidence="3 4">
    <name type="scientific">Brassica carinata</name>
    <name type="common">Ethiopian mustard</name>
    <name type="synonym">Abyssinian cabbage</name>
    <dbReference type="NCBI Taxonomy" id="52824"/>
    <lineage>
        <taxon>Eukaryota</taxon>
        <taxon>Viridiplantae</taxon>
        <taxon>Streptophyta</taxon>
        <taxon>Embryophyta</taxon>
        <taxon>Tracheophyta</taxon>
        <taxon>Spermatophyta</taxon>
        <taxon>Magnoliopsida</taxon>
        <taxon>eudicotyledons</taxon>
        <taxon>Gunneridae</taxon>
        <taxon>Pentapetalae</taxon>
        <taxon>rosids</taxon>
        <taxon>malvids</taxon>
        <taxon>Brassicales</taxon>
        <taxon>Brassicaceae</taxon>
        <taxon>Brassiceae</taxon>
        <taxon>Brassica</taxon>
    </lineage>
</organism>
<keyword evidence="4" id="KW-1185">Reference proteome</keyword>
<dbReference type="SUPFAM" id="SSF54236">
    <property type="entry name" value="Ubiquitin-like"/>
    <property type="match status" value="1"/>
</dbReference>
<dbReference type="Pfam" id="PF00240">
    <property type="entry name" value="ubiquitin"/>
    <property type="match status" value="1"/>
</dbReference>
<proteinExistence type="predicted"/>
<dbReference type="InterPro" id="IPR029071">
    <property type="entry name" value="Ubiquitin-like_domsf"/>
</dbReference>
<evidence type="ECO:0000259" key="2">
    <source>
        <dbReference type="PROSITE" id="PS50053"/>
    </source>
</evidence>
<dbReference type="EMBL" id="JAAMPC010000003">
    <property type="protein sequence ID" value="KAG2320842.1"/>
    <property type="molecule type" value="Genomic_DNA"/>
</dbReference>
<dbReference type="InterPro" id="IPR050158">
    <property type="entry name" value="Ubiquitin_ubiquitin-like"/>
</dbReference>
<sequence length="126" mass="13983">MQISIKTVEGKNINLEVEDSSNTIDLKVHGPTRQLVLGLNPDAYPSPDAVMRIFVSTIKEKTFILQVKGSDTIKKVKTMIHDQGGLPVNQLNLNFLGTKLENSRTVAYYNIKPDSNLVIVQRGCIC</sequence>
<comment type="caution">
    <text evidence="3">The sequence shown here is derived from an EMBL/GenBank/DDBJ whole genome shotgun (WGS) entry which is preliminary data.</text>
</comment>
<dbReference type="PROSITE" id="PS50053">
    <property type="entry name" value="UBIQUITIN_2"/>
    <property type="match status" value="1"/>
</dbReference>
<gene>
    <name evidence="3" type="ORF">Bca52824_014055</name>
</gene>
<feature type="domain" description="Ubiquitin-like" evidence="2">
    <location>
        <begin position="51"/>
        <end position="122"/>
    </location>
</feature>
<dbReference type="GO" id="GO:0003729">
    <property type="term" value="F:mRNA binding"/>
    <property type="evidence" value="ECO:0007669"/>
    <property type="project" value="UniProtKB-ARBA"/>
</dbReference>
<reference evidence="3 4" key="1">
    <citation type="submission" date="2020-02" db="EMBL/GenBank/DDBJ databases">
        <authorList>
            <person name="Ma Q."/>
            <person name="Huang Y."/>
            <person name="Song X."/>
            <person name="Pei D."/>
        </authorList>
    </citation>
    <scope>NUCLEOTIDE SEQUENCE [LARGE SCALE GENOMIC DNA]</scope>
    <source>
        <strain evidence="3">Sxm20200214</strain>
        <tissue evidence="3">Leaf</tissue>
    </source>
</reference>
<dbReference type="OrthoDB" id="1052832at2759"/>
<evidence type="ECO:0000313" key="3">
    <source>
        <dbReference type="EMBL" id="KAG2320842.1"/>
    </source>
</evidence>
<name>A0A8X8B420_BRACI</name>
<evidence type="ECO:0000256" key="1">
    <source>
        <dbReference type="ARBA" id="ARBA00022499"/>
    </source>
</evidence>
<dbReference type="PRINTS" id="PR00348">
    <property type="entry name" value="UBIQUITIN"/>
</dbReference>
<accession>A0A8X8B420</accession>
<dbReference type="InterPro" id="IPR019956">
    <property type="entry name" value="Ubiquitin_dom"/>
</dbReference>
<evidence type="ECO:0000313" key="4">
    <source>
        <dbReference type="Proteomes" id="UP000886595"/>
    </source>
</evidence>
<dbReference type="SMART" id="SM00213">
    <property type="entry name" value="UBQ"/>
    <property type="match status" value="1"/>
</dbReference>
<dbReference type="AlphaFoldDB" id="A0A8X8B420"/>
<dbReference type="PANTHER" id="PTHR10666">
    <property type="entry name" value="UBIQUITIN"/>
    <property type="match status" value="1"/>
</dbReference>
<dbReference type="Gene3D" id="3.10.20.90">
    <property type="entry name" value="Phosphatidylinositol 3-kinase Catalytic Subunit, Chain A, domain 1"/>
    <property type="match status" value="1"/>
</dbReference>
<dbReference type="InterPro" id="IPR000626">
    <property type="entry name" value="Ubiquitin-like_dom"/>
</dbReference>
<protein>
    <recommendedName>
        <fullName evidence="2">Ubiquitin-like domain-containing protein</fullName>
    </recommendedName>
</protein>
<keyword evidence="1" id="KW-1017">Isopeptide bond</keyword>
<dbReference type="Proteomes" id="UP000886595">
    <property type="component" value="Unassembled WGS sequence"/>
</dbReference>